<dbReference type="AlphaFoldDB" id="A0A517ZVP7"/>
<evidence type="ECO:0000313" key="2">
    <source>
        <dbReference type="Proteomes" id="UP000319383"/>
    </source>
</evidence>
<reference evidence="1 2" key="1">
    <citation type="submission" date="2019-02" db="EMBL/GenBank/DDBJ databases">
        <title>Deep-cultivation of Planctomycetes and their phenomic and genomic characterization uncovers novel biology.</title>
        <authorList>
            <person name="Wiegand S."/>
            <person name="Jogler M."/>
            <person name="Boedeker C."/>
            <person name="Pinto D."/>
            <person name="Vollmers J."/>
            <person name="Rivas-Marin E."/>
            <person name="Kohn T."/>
            <person name="Peeters S.H."/>
            <person name="Heuer A."/>
            <person name="Rast P."/>
            <person name="Oberbeckmann S."/>
            <person name="Bunk B."/>
            <person name="Jeske O."/>
            <person name="Meyerdierks A."/>
            <person name="Storesund J.E."/>
            <person name="Kallscheuer N."/>
            <person name="Luecker S."/>
            <person name="Lage O.M."/>
            <person name="Pohl T."/>
            <person name="Merkel B.J."/>
            <person name="Hornburger P."/>
            <person name="Mueller R.-W."/>
            <person name="Bruemmer F."/>
            <person name="Labrenz M."/>
            <person name="Spormann A.M."/>
            <person name="Op den Camp H."/>
            <person name="Overmann J."/>
            <person name="Amann R."/>
            <person name="Jetten M.S.M."/>
            <person name="Mascher T."/>
            <person name="Medema M.H."/>
            <person name="Devos D.P."/>
            <person name="Kaster A.-K."/>
            <person name="Ovreas L."/>
            <person name="Rohde M."/>
            <person name="Galperin M.Y."/>
            <person name="Jogler C."/>
        </authorList>
    </citation>
    <scope>NUCLEOTIDE SEQUENCE [LARGE SCALE GENOMIC DNA]</scope>
    <source>
        <strain evidence="1 2">Mal52</strain>
    </source>
</reference>
<name>A0A517ZVP7_9PLAN</name>
<protein>
    <submittedName>
        <fullName evidence="1">Uncharacterized protein</fullName>
    </submittedName>
</protein>
<proteinExistence type="predicted"/>
<gene>
    <name evidence="1" type="ORF">Mal52_50460</name>
</gene>
<sequence length="145" mass="16377">MFQRNLTIFALISALTISLGCDVNMKRPDDLSADEKWPGRLRAGIALPQTLPDGTQIGFSVDYRFRTYTPDPQARYVWEIRQGNGNIERLDVQITEKKGTLSQFLPLQPQQGPFTSRICVMEEQEGAVEGQEGQLTPLTDWTSMQ</sequence>
<dbReference type="KEGG" id="sdyn:Mal52_50460"/>
<dbReference type="RefSeq" id="WP_197534423.1">
    <property type="nucleotide sequence ID" value="NZ_CP036276.1"/>
</dbReference>
<dbReference type="Proteomes" id="UP000319383">
    <property type="component" value="Chromosome"/>
</dbReference>
<accession>A0A517ZVP7</accession>
<evidence type="ECO:0000313" key="1">
    <source>
        <dbReference type="EMBL" id="QDU46525.1"/>
    </source>
</evidence>
<dbReference type="PROSITE" id="PS51257">
    <property type="entry name" value="PROKAR_LIPOPROTEIN"/>
    <property type="match status" value="1"/>
</dbReference>
<keyword evidence="2" id="KW-1185">Reference proteome</keyword>
<dbReference type="EMBL" id="CP036276">
    <property type="protein sequence ID" value="QDU46525.1"/>
    <property type="molecule type" value="Genomic_DNA"/>
</dbReference>
<organism evidence="1 2">
    <name type="scientific">Symmachiella dynata</name>
    <dbReference type="NCBI Taxonomy" id="2527995"/>
    <lineage>
        <taxon>Bacteria</taxon>
        <taxon>Pseudomonadati</taxon>
        <taxon>Planctomycetota</taxon>
        <taxon>Planctomycetia</taxon>
        <taxon>Planctomycetales</taxon>
        <taxon>Planctomycetaceae</taxon>
        <taxon>Symmachiella</taxon>
    </lineage>
</organism>